<evidence type="ECO:0000313" key="2">
    <source>
        <dbReference type="EMBL" id="KAA0158294.1"/>
    </source>
</evidence>
<accession>A0A5A8D0L6</accession>
<gene>
    <name evidence="2" type="ORF">FNF28_06302</name>
</gene>
<name>A0A5A8D0L6_CAFRO</name>
<dbReference type="Pfam" id="PF12770">
    <property type="entry name" value="CHAT"/>
    <property type="match status" value="1"/>
</dbReference>
<sequence length="806" mass="84907">MAAAAAGADPKGASVGADAPLVGVVALFSSPRHVRLEGSGITRLDALAVADEALAIWQAVGESGVANALLLPGKPEFLARPPLDRCQVLHIAGHCIRGATDAAIQLILEDDRGVGIPLSSEQLSLALAQQKHELGTLPEVCVLNCCHSKALAKVFIGAGVKHVICIDESTAVVDTFAVKLTVRIYRLLLTPGRRFSDCFRAIAEWAAAEIRRLHASGSGQMRDVSPESVVQLESGPGCNPDALTLVSRSHARSDPCRVPKGPLPRLDAASSASFRFHTTALMGPTSGLYGKVVDDADFNIVAIVGAKAKPGPGVGTGKTMFLNQLAREVAFRAGGNGFGRVVVVRASAAIAVASGGSTLLLRLLGLVPMGSTATVEAACAEGGPVGSPEVLIRPGSRPSSPGGKTLVCVETDERSFRGTHAALPDLVDHMRTAIHALGLGSIKFVFESLVPPSMFRSPAVTQGATPLPVSELVLPGLSIDYCASIVVSLVSERHSGRLSDIIDLPEAEGAYSASRKDVSSLVLMEPRLRGITPDPDFVKEVLGVLGRCAPLTTVAQYCDRSALVYFGAGSDGVAAGTRLSTQGWVVWTPRILRELVAEHVASLVHPRGSGHGLSQSDLELMWKLPLGADNSNPIHPTCRDLPAVVVFPSPDATRRERDPRPLRAVGLAHPSTVELWCTACRALAITIQHLGTLWAHQKANPMTMHSPEGAIVRPAHGFVSQAQAADLLKGHESGVLLRLSPKPSTFAVVILHVKKSAGEAVKHSLTWRNGCWWFKHPTGGVVCSEDLLGLIRLHYGALKLVPKRVA</sequence>
<dbReference type="InterPro" id="IPR024983">
    <property type="entry name" value="CHAT_dom"/>
</dbReference>
<evidence type="ECO:0000259" key="1">
    <source>
        <dbReference type="Pfam" id="PF12770"/>
    </source>
</evidence>
<evidence type="ECO:0000313" key="3">
    <source>
        <dbReference type="Proteomes" id="UP000324907"/>
    </source>
</evidence>
<organism evidence="2 3">
    <name type="scientific">Cafeteria roenbergensis</name>
    <name type="common">Marine flagellate</name>
    <dbReference type="NCBI Taxonomy" id="33653"/>
    <lineage>
        <taxon>Eukaryota</taxon>
        <taxon>Sar</taxon>
        <taxon>Stramenopiles</taxon>
        <taxon>Bigyra</taxon>
        <taxon>Opalozoa</taxon>
        <taxon>Bicosoecida</taxon>
        <taxon>Cafeteriaceae</taxon>
        <taxon>Cafeteria</taxon>
    </lineage>
</organism>
<dbReference type="AlphaFoldDB" id="A0A5A8D0L6"/>
<protein>
    <recommendedName>
        <fullName evidence="1">CHAT domain-containing protein</fullName>
    </recommendedName>
</protein>
<dbReference type="EMBL" id="VLTL01000153">
    <property type="protein sequence ID" value="KAA0158294.1"/>
    <property type="molecule type" value="Genomic_DNA"/>
</dbReference>
<comment type="caution">
    <text evidence="2">The sequence shown here is derived from an EMBL/GenBank/DDBJ whole genome shotgun (WGS) entry which is preliminary data.</text>
</comment>
<dbReference type="Proteomes" id="UP000324907">
    <property type="component" value="Unassembled WGS sequence"/>
</dbReference>
<reference evidence="2 3" key="1">
    <citation type="submission" date="2019-07" db="EMBL/GenBank/DDBJ databases">
        <title>Genomes of Cafeteria roenbergensis.</title>
        <authorList>
            <person name="Fischer M.G."/>
            <person name="Hackl T."/>
            <person name="Roman M."/>
        </authorList>
    </citation>
    <scope>NUCLEOTIDE SEQUENCE [LARGE SCALE GENOMIC DNA]</scope>
    <source>
        <strain evidence="2 3">RCC970-E3</strain>
    </source>
</reference>
<feature type="domain" description="CHAT" evidence="1">
    <location>
        <begin position="27"/>
        <end position="201"/>
    </location>
</feature>
<proteinExistence type="predicted"/>